<dbReference type="AlphaFoldDB" id="D1BXH3"/>
<dbReference type="OrthoDB" id="9806127at2"/>
<dbReference type="InterPro" id="IPR003439">
    <property type="entry name" value="ABC_transporter-like_ATP-bd"/>
</dbReference>
<organism evidence="11 12">
    <name type="scientific">Xylanimonas cellulosilytica (strain DSM 15894 / JCM 12276 / CECT 5975 / KCTC 9989 / LMG 20990 / NBRC 107835 / XIL07)</name>
    <dbReference type="NCBI Taxonomy" id="446471"/>
    <lineage>
        <taxon>Bacteria</taxon>
        <taxon>Bacillati</taxon>
        <taxon>Actinomycetota</taxon>
        <taxon>Actinomycetes</taxon>
        <taxon>Micrococcales</taxon>
        <taxon>Promicromonosporaceae</taxon>
        <taxon>Xylanimonas</taxon>
    </lineage>
</organism>
<evidence type="ECO:0000256" key="2">
    <source>
        <dbReference type="ARBA" id="ARBA00022692"/>
    </source>
</evidence>
<dbReference type="eggNOG" id="COG1132">
    <property type="taxonomic scope" value="Bacteria"/>
</dbReference>
<dbReference type="CDD" id="cd03228">
    <property type="entry name" value="ABCC_MRP_Like"/>
    <property type="match status" value="1"/>
</dbReference>
<keyword evidence="3" id="KW-0547">Nucleotide-binding</keyword>
<feature type="transmembrane region" description="Helical" evidence="8">
    <location>
        <begin position="888"/>
        <end position="909"/>
    </location>
</feature>
<feature type="transmembrane region" description="Helical" evidence="8">
    <location>
        <begin position="670"/>
        <end position="696"/>
    </location>
</feature>
<proteinExistence type="predicted"/>
<feature type="transmembrane region" description="Helical" evidence="8">
    <location>
        <begin position="806"/>
        <end position="824"/>
    </location>
</feature>
<accession>D1BXH3</accession>
<dbReference type="InterPro" id="IPR027417">
    <property type="entry name" value="P-loop_NTPase"/>
</dbReference>
<dbReference type="GO" id="GO:0140359">
    <property type="term" value="F:ABC-type transporter activity"/>
    <property type="evidence" value="ECO:0007669"/>
    <property type="project" value="InterPro"/>
</dbReference>
<evidence type="ECO:0000256" key="1">
    <source>
        <dbReference type="ARBA" id="ARBA00004651"/>
    </source>
</evidence>
<dbReference type="InterPro" id="IPR039421">
    <property type="entry name" value="Type_1_exporter"/>
</dbReference>
<evidence type="ECO:0000256" key="5">
    <source>
        <dbReference type="ARBA" id="ARBA00022989"/>
    </source>
</evidence>
<dbReference type="KEGG" id="xce:Xcel_0744"/>
<keyword evidence="5 8" id="KW-1133">Transmembrane helix</keyword>
<evidence type="ECO:0000313" key="11">
    <source>
        <dbReference type="EMBL" id="ACZ29783.1"/>
    </source>
</evidence>
<dbReference type="PROSITE" id="PS50893">
    <property type="entry name" value="ABC_TRANSPORTER_2"/>
    <property type="match status" value="2"/>
</dbReference>
<protein>
    <submittedName>
        <fullName evidence="11">ABC transporter related protein</fullName>
    </submittedName>
</protein>
<feature type="transmembrane region" description="Helical" evidence="8">
    <location>
        <begin position="37"/>
        <end position="61"/>
    </location>
</feature>
<dbReference type="PROSITE" id="PS50929">
    <property type="entry name" value="ABC_TM1F"/>
    <property type="match status" value="2"/>
</dbReference>
<feature type="transmembrane region" description="Helical" evidence="8">
    <location>
        <begin position="259"/>
        <end position="279"/>
    </location>
</feature>
<evidence type="ECO:0000256" key="7">
    <source>
        <dbReference type="SAM" id="MobiDB-lite"/>
    </source>
</evidence>
<gene>
    <name evidence="11" type="ordered locus">Xcel_0744</name>
</gene>
<evidence type="ECO:0000313" key="12">
    <source>
        <dbReference type="Proteomes" id="UP000002255"/>
    </source>
</evidence>
<feature type="region of interest" description="Disordered" evidence="7">
    <location>
        <begin position="1"/>
        <end position="25"/>
    </location>
</feature>
<evidence type="ECO:0000256" key="3">
    <source>
        <dbReference type="ARBA" id="ARBA00022741"/>
    </source>
</evidence>
<keyword evidence="12" id="KW-1185">Reference proteome</keyword>
<feature type="domain" description="ABC transmembrane type-1" evidence="10">
    <location>
        <begin position="71"/>
        <end position="314"/>
    </location>
</feature>
<feature type="transmembrane region" description="Helical" evidence="8">
    <location>
        <begin position="285"/>
        <end position="306"/>
    </location>
</feature>
<dbReference type="RefSeq" id="WP_012877525.1">
    <property type="nucleotide sequence ID" value="NC_013530.1"/>
</dbReference>
<evidence type="ECO:0000256" key="6">
    <source>
        <dbReference type="ARBA" id="ARBA00023136"/>
    </source>
</evidence>
<keyword evidence="4" id="KW-0067">ATP-binding</keyword>
<dbReference type="PANTHER" id="PTHR24221:SF654">
    <property type="entry name" value="ATP-BINDING CASSETTE SUB-FAMILY B MEMBER 6"/>
    <property type="match status" value="1"/>
</dbReference>
<reference evidence="11 12" key="2">
    <citation type="journal article" date="2010" name="Stand. Genomic Sci.">
        <title>Complete genome sequence of Xylanimonas cellulosilytica type strain (XIL07).</title>
        <authorList>
            <person name="Foster B."/>
            <person name="Pukall R."/>
            <person name="Abt B."/>
            <person name="Nolan M."/>
            <person name="Glavina Del Rio T."/>
            <person name="Chen F."/>
            <person name="Lucas S."/>
            <person name="Tice H."/>
            <person name="Pitluck S."/>
            <person name="Cheng J.-F."/>
            <person name="Chertkov O."/>
            <person name="Brettin T."/>
            <person name="Han C."/>
            <person name="Detter J.C."/>
            <person name="Bruce D."/>
            <person name="Goodwin L."/>
            <person name="Ivanova N."/>
            <person name="Mavromatis K."/>
            <person name="Pati A."/>
            <person name="Mikhailova N."/>
            <person name="Chen A."/>
            <person name="Palaniappan K."/>
            <person name="Land M."/>
            <person name="Hauser L."/>
            <person name="Chang Y.-J."/>
            <person name="Jeffries C.D."/>
            <person name="Chain P."/>
            <person name="Rohde M."/>
            <person name="Goeker M."/>
            <person name="Bristow J."/>
            <person name="Eisen J.A."/>
            <person name="Markowitz V."/>
            <person name="Hugenholtz P."/>
            <person name="Kyrpides N.C."/>
            <person name="Klenk H.-P."/>
            <person name="Lapidus A."/>
        </authorList>
    </citation>
    <scope>NUCLEOTIDE SEQUENCE [LARGE SCALE GENOMIC DNA]</scope>
    <source>
        <strain evidence="12">DSM 15894 / CECT 5975 / LMG 20990 / XIL07</strain>
    </source>
</reference>
<dbReference type="InterPro" id="IPR003593">
    <property type="entry name" value="AAA+_ATPase"/>
</dbReference>
<dbReference type="Gene3D" id="3.40.50.300">
    <property type="entry name" value="P-loop containing nucleotide triphosphate hydrolases"/>
    <property type="match status" value="2"/>
</dbReference>
<evidence type="ECO:0000259" key="10">
    <source>
        <dbReference type="PROSITE" id="PS50929"/>
    </source>
</evidence>
<feature type="domain" description="ABC transmembrane type-1" evidence="10">
    <location>
        <begin position="762"/>
        <end position="908"/>
    </location>
</feature>
<dbReference type="GO" id="GO:0005886">
    <property type="term" value="C:plasma membrane"/>
    <property type="evidence" value="ECO:0007669"/>
    <property type="project" value="UniProtKB-SubCell"/>
</dbReference>
<comment type="subcellular location">
    <subcellularLocation>
        <location evidence="1">Cell membrane</location>
        <topology evidence="1">Multi-pass membrane protein</topology>
    </subcellularLocation>
</comment>
<sequence>MSTSTLIPDTGLPAAPPRPTRATDPARRLDWRRLRSVTSVLSLAALAIATVGTSVGTVAAGRMAEEPTAAMLAVLAACVVGGALLDTAGRIAWAGVVDRAEGRLRSDLLTAALHQPLPALGATAVGEILDRVDDDTRAVGFLVRQQLWGAGRTVFGVVPMWVVAGLTWGPAWAVFPVLAVVVYVVARPFLGEISRRKVIEEAAWTEHAAAFEEAVAARDDLRTSLGQSFAVRRLAELSAACHRLFERVLQVETRLLRRCGLLLGALLAAVAMTGVALASNDQLSIARLVTLFLITSGFVGSIDMLVHHLPDIQEGLGAVTRLKQMLAVEPEPVGGDPVPSGPLDLEVRGLSFAYPDESAPGSDAPHGTFALQDVSLLVPAGHTIALVGRTGSGKSTLASMLSRGVEPPAGSVLLGGADVVGLDLQALRGAVGVVTQRTELVAGTLRENITLFDDAHPDVVEAAVHDLGLDDWVAGLPDGLETLLGPGGTRLSAGEEQLVAFARLLVRDVQVVVLDEATARMDPLTEARVVQASERLLRGRTGVLVAHRLSTIERAELVAVLDHGRVVQQGPRDELAVVPGRFRALLEAGRSGLLDGDPDEVDEVPVGEPAVATTTDEPQPDAPQPDGAHADEPQAVGGRRRTGTPPQRRAPREGMSLARAVVRQLRVRPWWGIAGGVGFMISSLLSAQGAVTGFLWGHVVDELRTGGGVVVLTGVLVVMLLLNPLALARAIYVYPRWWVEVLLRVRMVVMTGQTQQRRLPPTPPGEIVARSMDADRFVRYADRWVDFINGLIIVAVTAVLGRSWQAGAVLLAVMTASALAALAGRSVAGRSVARSSTARANFGRALVSGLDAARTVKLAARIPQLHAHLRKVDAGRVEAAIFEHRVQAVLDGVPTVMIQLGLVAAWFMLLRESWGLPTTLLVASAVTGFGWFGVVAGAVVTEAPGTRAWLRATESFADGADLTRPAGVDLVEGTAPAVRAGATDRLDRLELRGLSALHDDGTIGVEGVDLSVSRGELVLLLGQVGAGKSSLLAALAGLVHHDGTVLWNGAPVTDPEEFLRPGRVAYVAQVPRVLSGTFADNVRLDHPGRSIEGPLEVARMTRDVAEAGGPDALVGHRGVRLSGGQVQRLALARALATEAEVLLADDVSSALDAATEIELWESLRARGTTVLGSTSKHAALARADRVVVLVDGGVAAVGPWRDLAPAWGHLAG</sequence>
<keyword evidence="6 8" id="KW-0472">Membrane</keyword>
<feature type="domain" description="ABC transporter" evidence="9">
    <location>
        <begin position="989"/>
        <end position="1210"/>
    </location>
</feature>
<dbReference type="STRING" id="446471.Xcel_0744"/>
<feature type="transmembrane region" description="Helical" evidence="8">
    <location>
        <begin position="780"/>
        <end position="800"/>
    </location>
</feature>
<evidence type="ECO:0000259" key="9">
    <source>
        <dbReference type="PROSITE" id="PS50893"/>
    </source>
</evidence>
<dbReference type="Pfam" id="PF00664">
    <property type="entry name" value="ABC_membrane"/>
    <property type="match status" value="1"/>
</dbReference>
<dbReference type="Proteomes" id="UP000002255">
    <property type="component" value="Chromosome"/>
</dbReference>
<dbReference type="GO" id="GO:0005524">
    <property type="term" value="F:ATP binding"/>
    <property type="evidence" value="ECO:0007669"/>
    <property type="project" value="UniProtKB-KW"/>
</dbReference>
<keyword evidence="2 8" id="KW-0812">Transmembrane</keyword>
<dbReference type="SMART" id="SM00382">
    <property type="entry name" value="AAA"/>
    <property type="match status" value="2"/>
</dbReference>
<feature type="transmembrane region" description="Helical" evidence="8">
    <location>
        <begin position="921"/>
        <end position="941"/>
    </location>
</feature>
<dbReference type="EMBL" id="CP001821">
    <property type="protein sequence ID" value="ACZ29783.1"/>
    <property type="molecule type" value="Genomic_DNA"/>
</dbReference>
<feature type="transmembrane region" description="Helical" evidence="8">
    <location>
        <begin position="67"/>
        <end position="85"/>
    </location>
</feature>
<dbReference type="HOGENOM" id="CLU_007598_0_0_11"/>
<dbReference type="InterPro" id="IPR036640">
    <property type="entry name" value="ABC1_TM_sf"/>
</dbReference>
<dbReference type="SUPFAM" id="SSF52540">
    <property type="entry name" value="P-loop containing nucleoside triphosphate hydrolases"/>
    <property type="match status" value="2"/>
</dbReference>
<dbReference type="InterPro" id="IPR011527">
    <property type="entry name" value="ABC1_TM_dom"/>
</dbReference>
<dbReference type="Pfam" id="PF00005">
    <property type="entry name" value="ABC_tran"/>
    <property type="match status" value="2"/>
</dbReference>
<dbReference type="PANTHER" id="PTHR24221">
    <property type="entry name" value="ATP-BINDING CASSETTE SUB-FAMILY B"/>
    <property type="match status" value="1"/>
</dbReference>
<name>D1BXH3_XYLCX</name>
<feature type="domain" description="ABC transporter" evidence="9">
    <location>
        <begin position="345"/>
        <end position="588"/>
    </location>
</feature>
<reference evidence="12" key="1">
    <citation type="submission" date="2009-11" db="EMBL/GenBank/DDBJ databases">
        <title>The complete chromosome of Xylanimonas cellulosilytica DSM 15894.</title>
        <authorList>
            <consortium name="US DOE Joint Genome Institute (JGI-PGF)"/>
            <person name="Lucas S."/>
            <person name="Copeland A."/>
            <person name="Lapidus A."/>
            <person name="Glavina del Rio T."/>
            <person name="Dalin E."/>
            <person name="Tice H."/>
            <person name="Bruce D."/>
            <person name="Goodwin L."/>
            <person name="Pitluck S."/>
            <person name="Kyrpides N."/>
            <person name="Mavromatis K."/>
            <person name="Ivanova N."/>
            <person name="Mikhailova N."/>
            <person name="Foster B."/>
            <person name="Clum A."/>
            <person name="Brettin T."/>
            <person name="Detter J.C."/>
            <person name="Han C."/>
            <person name="Larimer F."/>
            <person name="Land M."/>
            <person name="Hauser L."/>
            <person name="Markowitz V."/>
            <person name="Cheng J.F."/>
            <person name="Hugenholtz P."/>
            <person name="Woyke T."/>
            <person name="Wu D."/>
            <person name="Gehrich-Schroeter G."/>
            <person name="Schneider S."/>
            <person name="Pukall S.R."/>
            <person name="Klenk H.P."/>
            <person name="Eisen J.A."/>
        </authorList>
    </citation>
    <scope>NUCLEOTIDE SEQUENCE [LARGE SCALE GENOMIC DNA]</scope>
    <source>
        <strain evidence="12">DSM 15894 / CECT 5975 / LMG 20990 / XIL07</strain>
    </source>
</reference>
<feature type="region of interest" description="Disordered" evidence="7">
    <location>
        <begin position="610"/>
        <end position="654"/>
    </location>
</feature>
<dbReference type="GO" id="GO:0016887">
    <property type="term" value="F:ATP hydrolysis activity"/>
    <property type="evidence" value="ECO:0007669"/>
    <property type="project" value="InterPro"/>
</dbReference>
<evidence type="ECO:0000256" key="4">
    <source>
        <dbReference type="ARBA" id="ARBA00022840"/>
    </source>
</evidence>
<dbReference type="GO" id="GO:0034040">
    <property type="term" value="F:ATPase-coupled lipid transmembrane transporter activity"/>
    <property type="evidence" value="ECO:0007669"/>
    <property type="project" value="TreeGrafter"/>
</dbReference>
<dbReference type="Gene3D" id="1.20.1560.10">
    <property type="entry name" value="ABC transporter type 1, transmembrane domain"/>
    <property type="match status" value="2"/>
</dbReference>
<feature type="transmembrane region" description="Helical" evidence="8">
    <location>
        <begin position="708"/>
        <end position="728"/>
    </location>
</feature>
<evidence type="ECO:0000256" key="8">
    <source>
        <dbReference type="SAM" id="Phobius"/>
    </source>
</evidence>
<feature type="transmembrane region" description="Helical" evidence="8">
    <location>
        <begin position="172"/>
        <end position="190"/>
    </location>
</feature>
<dbReference type="SUPFAM" id="SSF90123">
    <property type="entry name" value="ABC transporter transmembrane region"/>
    <property type="match status" value="2"/>
</dbReference>